<proteinExistence type="predicted"/>
<feature type="chain" id="PRO_5008015664" evidence="1">
    <location>
        <begin position="24"/>
        <end position="153"/>
    </location>
</feature>
<name>A0A173XT64_9FIRM</name>
<evidence type="ECO:0000313" key="2">
    <source>
        <dbReference type="EMBL" id="CUN53745.1"/>
    </source>
</evidence>
<feature type="signal peptide" evidence="1">
    <location>
        <begin position="1"/>
        <end position="23"/>
    </location>
</feature>
<sequence>MKKIMLSLLTISLIGTTVMPVYAADVYGEETTNLYSYNEGAMYDDDHVKEYSADVEDEKLQKDFEAAINDGIGLSTDDFSETSYSANVDETMQSENEIESLEADFEAAMQDENIKLSEDGIETMNLISTADYNIDTEYAVEVNDYKSKPILDV</sequence>
<keyword evidence="1" id="KW-0732">Signal</keyword>
<dbReference type="AlphaFoldDB" id="A0A173XT64"/>
<dbReference type="EMBL" id="CYZN01000002">
    <property type="protein sequence ID" value="CUN53745.1"/>
    <property type="molecule type" value="Genomic_DNA"/>
</dbReference>
<gene>
    <name evidence="2" type="ORF">ERS852478_00412</name>
</gene>
<accession>A0A173XT64</accession>
<dbReference type="RefSeq" id="WP_055199604.1">
    <property type="nucleotide sequence ID" value="NZ_BTHH01000001.1"/>
</dbReference>
<evidence type="ECO:0000313" key="3">
    <source>
        <dbReference type="Proteomes" id="UP000095431"/>
    </source>
</evidence>
<organism evidence="2 3">
    <name type="scientific">Blautia wexlerae</name>
    <dbReference type="NCBI Taxonomy" id="418240"/>
    <lineage>
        <taxon>Bacteria</taxon>
        <taxon>Bacillati</taxon>
        <taxon>Bacillota</taxon>
        <taxon>Clostridia</taxon>
        <taxon>Lachnospirales</taxon>
        <taxon>Lachnospiraceae</taxon>
        <taxon>Blautia</taxon>
    </lineage>
</organism>
<reference evidence="2 3" key="1">
    <citation type="submission" date="2015-09" db="EMBL/GenBank/DDBJ databases">
        <authorList>
            <consortium name="Pathogen Informatics"/>
        </authorList>
    </citation>
    <scope>NUCLEOTIDE SEQUENCE [LARGE SCALE GENOMIC DNA]</scope>
    <source>
        <strain evidence="2 3">2789STDY5834863</strain>
    </source>
</reference>
<protein>
    <submittedName>
        <fullName evidence="2">Uncharacterized protein</fullName>
    </submittedName>
</protein>
<dbReference type="Proteomes" id="UP000095431">
    <property type="component" value="Unassembled WGS sequence"/>
</dbReference>
<evidence type="ECO:0000256" key="1">
    <source>
        <dbReference type="SAM" id="SignalP"/>
    </source>
</evidence>